<dbReference type="Proteomes" id="UP000635606">
    <property type="component" value="Unassembled WGS sequence"/>
</dbReference>
<organism evidence="1 2">
    <name type="scientific">Virgisporangium ochraceum</name>
    <dbReference type="NCBI Taxonomy" id="65505"/>
    <lineage>
        <taxon>Bacteria</taxon>
        <taxon>Bacillati</taxon>
        <taxon>Actinomycetota</taxon>
        <taxon>Actinomycetes</taxon>
        <taxon>Micromonosporales</taxon>
        <taxon>Micromonosporaceae</taxon>
        <taxon>Virgisporangium</taxon>
    </lineage>
</organism>
<accession>A0A8J4EFV9</accession>
<keyword evidence="2" id="KW-1185">Reference proteome</keyword>
<proteinExistence type="predicted"/>
<evidence type="ECO:0000313" key="1">
    <source>
        <dbReference type="EMBL" id="GIJ73254.1"/>
    </source>
</evidence>
<sequence length="376" mass="39993">MSPGGSGVGRVAAVVLVVAGLAAGVALRADVGRRLEVASVPPVDLATARPAAELWPQAVVSIPDNLPDGRPAWPAGRVDEDRYLMVPSDPSLPYHLPVVLDTRTGDVRELFSDPPGSRERTWVWASVGERSIVAVTAVAGDGQQSTKEVWTAPRAGGPAQRRAVFDTQDVTAYEVGGTVYASLRRFPPPETGPAATIVRILDGGRTQKVVDGFRMRSWSPWAGPETTRGLQTGEELRRSTAPAAAPTFVNVATGERRTPRTPAGVTLIACGVETCVGESREGVVSYRFDGSRQRRVTGLGPGDPYVEVVFDRSGRFAAVRVSDVQHPGGDARSFVWDLTRNTVGALGTNSQLMMQGLVPLGVTGDRESLLDVARIR</sequence>
<protein>
    <submittedName>
        <fullName evidence="1">Uncharacterized protein</fullName>
    </submittedName>
</protein>
<name>A0A8J4EFV9_9ACTN</name>
<evidence type="ECO:0000313" key="2">
    <source>
        <dbReference type="Proteomes" id="UP000635606"/>
    </source>
</evidence>
<dbReference type="EMBL" id="BOPH01000112">
    <property type="protein sequence ID" value="GIJ73254.1"/>
    <property type="molecule type" value="Genomic_DNA"/>
</dbReference>
<dbReference type="AlphaFoldDB" id="A0A8J4EFV9"/>
<comment type="caution">
    <text evidence="1">The sequence shown here is derived from an EMBL/GenBank/DDBJ whole genome shotgun (WGS) entry which is preliminary data.</text>
</comment>
<reference evidence="1" key="1">
    <citation type="submission" date="2021-01" db="EMBL/GenBank/DDBJ databases">
        <title>Whole genome shotgun sequence of Virgisporangium ochraceum NBRC 16418.</title>
        <authorList>
            <person name="Komaki H."/>
            <person name="Tamura T."/>
        </authorList>
    </citation>
    <scope>NUCLEOTIDE SEQUENCE</scope>
    <source>
        <strain evidence="1">NBRC 16418</strain>
    </source>
</reference>
<gene>
    <name evidence="1" type="ORF">Voc01_081710</name>
</gene>